<accession>A0A023BNX9</accession>
<dbReference type="AlphaFoldDB" id="A0A023BNX9"/>
<dbReference type="PROSITE" id="PS51257">
    <property type="entry name" value="PROKAR_LIPOPROTEIN"/>
    <property type="match status" value="1"/>
</dbReference>
<keyword evidence="2" id="KW-1185">Reference proteome</keyword>
<gene>
    <name evidence="1" type="ORF">ATO12_06650</name>
</gene>
<dbReference type="OrthoDB" id="5522116at2"/>
<sequence>MKSFYFILIPFLFLSCNNDDDTTTENTIESLVFGKYTGECLENCFTVFKIDTEKITKDTTVKYYSNDFTFKSSFEYSKEVFEKYNSLLSSIPNELKNGTGKTYGCPDCADQGGFCFVLQMSDGKIKKYNVDVDHTEDQSTEIVVFKNKIANTIEELNVID</sequence>
<proteinExistence type="predicted"/>
<evidence type="ECO:0008006" key="3">
    <source>
        <dbReference type="Google" id="ProtNLM"/>
    </source>
</evidence>
<comment type="caution">
    <text evidence="1">The sequence shown here is derived from an EMBL/GenBank/DDBJ whole genome shotgun (WGS) entry which is preliminary data.</text>
</comment>
<dbReference type="RefSeq" id="WP_131248884.1">
    <property type="nucleotide sequence ID" value="NZ_AQRA01000013.1"/>
</dbReference>
<name>A0A023BNX9_9FLAO</name>
<dbReference type="EMBL" id="AQRA01000013">
    <property type="protein sequence ID" value="EZH71634.1"/>
    <property type="molecule type" value="Genomic_DNA"/>
</dbReference>
<protein>
    <recommendedName>
        <fullName evidence="3">Lipoprotein</fullName>
    </recommendedName>
</protein>
<reference evidence="1 2" key="1">
    <citation type="submission" date="2014-04" db="EMBL/GenBank/DDBJ databases">
        <title>Aquimarina sp. 22II-S11-z7 Genome Sequencing.</title>
        <authorList>
            <person name="Lai Q."/>
        </authorList>
    </citation>
    <scope>NUCLEOTIDE SEQUENCE [LARGE SCALE GENOMIC DNA]</scope>
    <source>
        <strain evidence="1 2">22II-S11-z7</strain>
    </source>
</reference>
<evidence type="ECO:0000313" key="1">
    <source>
        <dbReference type="EMBL" id="EZH71634.1"/>
    </source>
</evidence>
<organism evidence="1 2">
    <name type="scientific">Aquimarina atlantica</name>
    <dbReference type="NCBI Taxonomy" id="1317122"/>
    <lineage>
        <taxon>Bacteria</taxon>
        <taxon>Pseudomonadati</taxon>
        <taxon>Bacteroidota</taxon>
        <taxon>Flavobacteriia</taxon>
        <taxon>Flavobacteriales</taxon>
        <taxon>Flavobacteriaceae</taxon>
        <taxon>Aquimarina</taxon>
    </lineage>
</organism>
<evidence type="ECO:0000313" key="2">
    <source>
        <dbReference type="Proteomes" id="UP000023541"/>
    </source>
</evidence>
<dbReference type="Proteomes" id="UP000023541">
    <property type="component" value="Unassembled WGS sequence"/>
</dbReference>
<dbReference type="eggNOG" id="ENOG5033KRV">
    <property type="taxonomic scope" value="Bacteria"/>
</dbReference>